<keyword evidence="3" id="KW-1185">Reference proteome</keyword>
<dbReference type="InterPro" id="IPR000182">
    <property type="entry name" value="GNAT_dom"/>
</dbReference>
<evidence type="ECO:0000259" key="1">
    <source>
        <dbReference type="PROSITE" id="PS51186"/>
    </source>
</evidence>
<dbReference type="SUPFAM" id="SSF55729">
    <property type="entry name" value="Acyl-CoA N-acyltransferases (Nat)"/>
    <property type="match status" value="1"/>
</dbReference>
<dbReference type="Pfam" id="PF12746">
    <property type="entry name" value="GNAT_acetyltran"/>
    <property type="match status" value="1"/>
</dbReference>
<dbReference type="Proteomes" id="UP001299970">
    <property type="component" value="Unassembled WGS sequence"/>
</dbReference>
<sequence>MRPVPADALPQLRPWFAPERPGPLIFEHVVRTGHGRCRVDRWPHPQVVLAELPGNYALRGDPAQLGPGDLDDVAGFVDAPPEWLPALRTVDPATGVWDRLVAVLPDDAVVSPPRDHVRLLTRADAPALAGLGAEDAWIHETWGGVAGLLAAGVAYAGTVDGEPVSIAVPFYVGGEYEDIGVVTVQAHRRRGLSTASAAAVVRDIRARGHVPSWTTSPDNTGSLAVAARLGFTRVRDDVLYAVRTPIPV</sequence>
<dbReference type="InterPro" id="IPR027365">
    <property type="entry name" value="GNAT_acetyltra_YdfB-like"/>
</dbReference>
<accession>A0ABS9TLV9</accession>
<evidence type="ECO:0000313" key="3">
    <source>
        <dbReference type="Proteomes" id="UP001299970"/>
    </source>
</evidence>
<dbReference type="InterPro" id="IPR016181">
    <property type="entry name" value="Acyl_CoA_acyltransferase"/>
</dbReference>
<evidence type="ECO:0000313" key="2">
    <source>
        <dbReference type="EMBL" id="MCH6169488.1"/>
    </source>
</evidence>
<dbReference type="EMBL" id="JAKXMK010000025">
    <property type="protein sequence ID" value="MCH6169488.1"/>
    <property type="molecule type" value="Genomic_DNA"/>
</dbReference>
<dbReference type="Gene3D" id="3.40.630.30">
    <property type="match status" value="1"/>
</dbReference>
<name>A0ABS9TLV9_9PSEU</name>
<proteinExistence type="predicted"/>
<gene>
    <name evidence="2" type="ORF">MMF94_27635</name>
</gene>
<protein>
    <submittedName>
        <fullName evidence="2">GNAT family N-acetyltransferase</fullName>
    </submittedName>
</protein>
<feature type="domain" description="N-acetyltransferase" evidence="1">
    <location>
        <begin position="115"/>
        <end position="248"/>
    </location>
</feature>
<dbReference type="PROSITE" id="PS51186">
    <property type="entry name" value="GNAT"/>
    <property type="match status" value="1"/>
</dbReference>
<organism evidence="2 3">
    <name type="scientific">Pseudonocardia alaniniphila</name>
    <dbReference type="NCBI Taxonomy" id="75291"/>
    <lineage>
        <taxon>Bacteria</taxon>
        <taxon>Bacillati</taxon>
        <taxon>Actinomycetota</taxon>
        <taxon>Actinomycetes</taxon>
        <taxon>Pseudonocardiales</taxon>
        <taxon>Pseudonocardiaceae</taxon>
        <taxon>Pseudonocardia</taxon>
    </lineage>
</organism>
<reference evidence="2 3" key="1">
    <citation type="submission" date="2022-03" db="EMBL/GenBank/DDBJ databases">
        <title>Pseudonocardia alaer sp. nov., a novel actinomycete isolated from reed forest soil.</title>
        <authorList>
            <person name="Wang L."/>
        </authorList>
    </citation>
    <scope>NUCLEOTIDE SEQUENCE [LARGE SCALE GENOMIC DNA]</scope>
    <source>
        <strain evidence="2 3">Y-16303</strain>
    </source>
</reference>
<dbReference type="RefSeq" id="WP_241040125.1">
    <property type="nucleotide sequence ID" value="NZ_BAAAJF010000045.1"/>
</dbReference>
<comment type="caution">
    <text evidence="2">The sequence shown here is derived from an EMBL/GenBank/DDBJ whole genome shotgun (WGS) entry which is preliminary data.</text>
</comment>